<dbReference type="EMBL" id="SJPF01000001">
    <property type="protein sequence ID" value="TWT38644.1"/>
    <property type="molecule type" value="Genomic_DNA"/>
</dbReference>
<dbReference type="InterPro" id="IPR002110">
    <property type="entry name" value="Ankyrin_rpt"/>
</dbReference>
<dbReference type="RefSeq" id="WP_186767375.1">
    <property type="nucleotide sequence ID" value="NZ_SJPF01000001.1"/>
</dbReference>
<dbReference type="Pfam" id="PF13637">
    <property type="entry name" value="Ank_4"/>
    <property type="match status" value="1"/>
</dbReference>
<feature type="transmembrane region" description="Helical" evidence="1">
    <location>
        <begin position="31"/>
        <end position="53"/>
    </location>
</feature>
<accession>A0A5C5VJ19</accession>
<dbReference type="InterPro" id="IPR036770">
    <property type="entry name" value="Ankyrin_rpt-contain_sf"/>
</dbReference>
<dbReference type="AlphaFoldDB" id="A0A5C5VJ19"/>
<dbReference type="Gene3D" id="1.25.40.20">
    <property type="entry name" value="Ankyrin repeat-containing domain"/>
    <property type="match status" value="1"/>
</dbReference>
<keyword evidence="3" id="KW-1185">Reference proteome</keyword>
<keyword evidence="1" id="KW-0472">Membrane</keyword>
<evidence type="ECO:0000256" key="1">
    <source>
        <dbReference type="SAM" id="Phobius"/>
    </source>
</evidence>
<name>A0A5C5VJ19_9BACT</name>
<reference evidence="2 3" key="1">
    <citation type="submission" date="2019-02" db="EMBL/GenBank/DDBJ databases">
        <title>Deep-cultivation of Planctomycetes and their phenomic and genomic characterization uncovers novel biology.</title>
        <authorList>
            <person name="Wiegand S."/>
            <person name="Jogler M."/>
            <person name="Boedeker C."/>
            <person name="Pinto D."/>
            <person name="Vollmers J."/>
            <person name="Rivas-Marin E."/>
            <person name="Kohn T."/>
            <person name="Peeters S.H."/>
            <person name="Heuer A."/>
            <person name="Rast P."/>
            <person name="Oberbeckmann S."/>
            <person name="Bunk B."/>
            <person name="Jeske O."/>
            <person name="Meyerdierks A."/>
            <person name="Storesund J.E."/>
            <person name="Kallscheuer N."/>
            <person name="Luecker S."/>
            <person name="Lage O.M."/>
            <person name="Pohl T."/>
            <person name="Merkel B.J."/>
            <person name="Hornburger P."/>
            <person name="Mueller R.-W."/>
            <person name="Bruemmer F."/>
            <person name="Labrenz M."/>
            <person name="Spormann A.M."/>
            <person name="Op Den Camp H."/>
            <person name="Overmann J."/>
            <person name="Amann R."/>
            <person name="Jetten M.S.M."/>
            <person name="Mascher T."/>
            <person name="Medema M.H."/>
            <person name="Devos D.P."/>
            <person name="Kaster A.-K."/>
            <person name="Ovreas L."/>
            <person name="Rohde M."/>
            <person name="Galperin M.Y."/>
            <person name="Jogler C."/>
        </authorList>
    </citation>
    <scope>NUCLEOTIDE SEQUENCE [LARGE SCALE GENOMIC DNA]</scope>
    <source>
        <strain evidence="2 3">Enr8</strain>
    </source>
</reference>
<gene>
    <name evidence="2" type="ORF">Enr8_03370</name>
</gene>
<evidence type="ECO:0000313" key="2">
    <source>
        <dbReference type="EMBL" id="TWT38644.1"/>
    </source>
</evidence>
<keyword evidence="1" id="KW-0812">Transmembrane</keyword>
<organism evidence="2 3">
    <name type="scientific">Blastopirellula retiformator</name>
    <dbReference type="NCBI Taxonomy" id="2527970"/>
    <lineage>
        <taxon>Bacteria</taxon>
        <taxon>Pseudomonadati</taxon>
        <taxon>Planctomycetota</taxon>
        <taxon>Planctomycetia</taxon>
        <taxon>Pirellulales</taxon>
        <taxon>Pirellulaceae</taxon>
        <taxon>Blastopirellula</taxon>
    </lineage>
</organism>
<sequence>MRNLLLLLAVPASLAGYYLWRLRPSEVDWTGLTGIALMALTVIFWSAVLQIAWRDKEDRPDSPSDQPESPSGFEKRRMVVAGLFAMLAIPTMVGGLVWASHFGPQNFHAFQQGLQWDQLALAMRNSELQESIPTSDLRRLPIGLRKAGYRQTDIIDQIRAADAMLVTHTDETETVSLISKIRSGDETAVQALLDSGVDVNIPDPDSGLRPLDEASRCGNPAIIELLKQHGARRSPDA</sequence>
<proteinExistence type="predicted"/>
<feature type="transmembrane region" description="Helical" evidence="1">
    <location>
        <begin position="78"/>
        <end position="99"/>
    </location>
</feature>
<protein>
    <submittedName>
        <fullName evidence="2">Uncharacterized protein</fullName>
    </submittedName>
</protein>
<dbReference type="Proteomes" id="UP000318878">
    <property type="component" value="Unassembled WGS sequence"/>
</dbReference>
<comment type="caution">
    <text evidence="2">The sequence shown here is derived from an EMBL/GenBank/DDBJ whole genome shotgun (WGS) entry which is preliminary data.</text>
</comment>
<dbReference type="SUPFAM" id="SSF48403">
    <property type="entry name" value="Ankyrin repeat"/>
    <property type="match status" value="1"/>
</dbReference>
<keyword evidence="1" id="KW-1133">Transmembrane helix</keyword>
<evidence type="ECO:0000313" key="3">
    <source>
        <dbReference type="Proteomes" id="UP000318878"/>
    </source>
</evidence>